<dbReference type="InterPro" id="IPR027417">
    <property type="entry name" value="P-loop_NTPase"/>
</dbReference>
<name>A0AAW6S2X2_ENTCL</name>
<gene>
    <name evidence="10" type="primary">selB</name>
    <name evidence="10" type="ORF">N7383_04825</name>
</gene>
<dbReference type="AlphaFoldDB" id="A0AAW6S2X2"/>
<dbReference type="Pfam" id="PF21458">
    <property type="entry name" value="WHD_1st_3rd_SelB"/>
    <property type="match status" value="1"/>
</dbReference>
<reference evidence="10" key="1">
    <citation type="submission" date="2022-09" db="EMBL/GenBank/DDBJ databases">
        <title>Intensive care unit water sources are persistently colonized with multi-drug resistant bacteria and are the site of extensive horizontal gene transfer of antibiotic resistance genes.</title>
        <authorList>
            <person name="Diorio-Toth L."/>
        </authorList>
    </citation>
    <scope>NUCLEOTIDE SEQUENCE</scope>
    <source>
        <strain evidence="10">GD04139</strain>
    </source>
</reference>
<dbReference type="InterPro" id="IPR004161">
    <property type="entry name" value="EFTu-like_2"/>
</dbReference>
<dbReference type="InterPro" id="IPR004535">
    <property type="entry name" value="Transl_elong_SelB"/>
</dbReference>
<dbReference type="GO" id="GO:0005525">
    <property type="term" value="F:GTP binding"/>
    <property type="evidence" value="ECO:0007669"/>
    <property type="project" value="UniProtKB-KW"/>
</dbReference>
<dbReference type="Gene3D" id="1.10.10.10">
    <property type="entry name" value="Winged helix-like DNA-binding domain superfamily/Winged helix DNA-binding domain"/>
    <property type="match status" value="2"/>
</dbReference>
<keyword evidence="10" id="KW-0378">Hydrolase</keyword>
<organism evidence="10 11">
    <name type="scientific">Enterobacter cloacae</name>
    <dbReference type="NCBI Taxonomy" id="550"/>
    <lineage>
        <taxon>Bacteria</taxon>
        <taxon>Pseudomonadati</taxon>
        <taxon>Pseudomonadota</taxon>
        <taxon>Gammaproteobacteria</taxon>
        <taxon>Enterobacterales</taxon>
        <taxon>Enterobacteriaceae</taxon>
        <taxon>Enterobacter</taxon>
        <taxon>Enterobacter cloacae complex</taxon>
    </lineage>
</organism>
<keyword evidence="5" id="KW-0648">Protein biosynthesis</keyword>
<dbReference type="GO" id="GO:0003924">
    <property type="term" value="F:GTPase activity"/>
    <property type="evidence" value="ECO:0007669"/>
    <property type="project" value="InterPro"/>
</dbReference>
<dbReference type="FunFam" id="1.10.10.10:FF:000350">
    <property type="entry name" value="Selenocysteine-specific translation elongation factor"/>
    <property type="match status" value="1"/>
</dbReference>
<dbReference type="SUPFAM" id="SSF50465">
    <property type="entry name" value="EF-Tu/eEF-1alpha/eIF2-gamma C-terminal domain"/>
    <property type="match status" value="1"/>
</dbReference>
<dbReference type="InterPro" id="IPR057335">
    <property type="entry name" value="Beta-barrel_SelB"/>
</dbReference>
<keyword evidence="4" id="KW-0547">Nucleotide-binding</keyword>
<feature type="domain" description="Tr-type G" evidence="9">
    <location>
        <begin position="1"/>
        <end position="169"/>
    </location>
</feature>
<dbReference type="InterPro" id="IPR050543">
    <property type="entry name" value="eIF2G"/>
</dbReference>
<dbReference type="RefSeq" id="WP_058679501.1">
    <property type="nucleotide sequence ID" value="NZ_CP020089.1"/>
</dbReference>
<dbReference type="CDD" id="cd15491">
    <property type="entry name" value="selB_III"/>
    <property type="match status" value="1"/>
</dbReference>
<evidence type="ECO:0000313" key="11">
    <source>
        <dbReference type="Proteomes" id="UP001158360"/>
    </source>
</evidence>
<dbReference type="GO" id="GO:0005829">
    <property type="term" value="C:cytosol"/>
    <property type="evidence" value="ECO:0007669"/>
    <property type="project" value="TreeGrafter"/>
</dbReference>
<evidence type="ECO:0000256" key="8">
    <source>
        <dbReference type="ARBA" id="ARBA00031615"/>
    </source>
</evidence>
<dbReference type="Pfam" id="PF09107">
    <property type="entry name" value="WHD_3rd_SelB"/>
    <property type="match status" value="1"/>
</dbReference>
<dbReference type="Pfam" id="PF00009">
    <property type="entry name" value="GTP_EFTU"/>
    <property type="match status" value="1"/>
</dbReference>
<dbReference type="CDD" id="cd04171">
    <property type="entry name" value="SelB"/>
    <property type="match status" value="1"/>
</dbReference>
<dbReference type="Gene3D" id="2.40.30.10">
    <property type="entry name" value="Translation factors"/>
    <property type="match status" value="1"/>
</dbReference>
<evidence type="ECO:0000256" key="5">
    <source>
        <dbReference type="ARBA" id="ARBA00022917"/>
    </source>
</evidence>
<proteinExistence type="predicted"/>
<dbReference type="InterPro" id="IPR000795">
    <property type="entry name" value="T_Tr_GTP-bd_dom"/>
</dbReference>
<dbReference type="GO" id="GO:0003746">
    <property type="term" value="F:translation elongation factor activity"/>
    <property type="evidence" value="ECO:0007669"/>
    <property type="project" value="UniProtKB-KW"/>
</dbReference>
<dbReference type="FunFam" id="2.40.30.10:FF:000080">
    <property type="entry name" value="Selenocysteine-specific translation elongation factor"/>
    <property type="match status" value="1"/>
</dbReference>
<dbReference type="SUPFAM" id="SSF52540">
    <property type="entry name" value="P-loop containing nucleoside triphosphate hydrolases"/>
    <property type="match status" value="1"/>
</dbReference>
<evidence type="ECO:0000256" key="1">
    <source>
        <dbReference type="ARBA" id="ARBA00004496"/>
    </source>
</evidence>
<comment type="caution">
    <text evidence="10">The sequence shown here is derived from an EMBL/GenBank/DDBJ whole genome shotgun (WGS) entry which is preliminary data.</text>
</comment>
<dbReference type="GO" id="GO:0035368">
    <property type="term" value="F:selenocysteine insertion sequence binding"/>
    <property type="evidence" value="ECO:0007669"/>
    <property type="project" value="TreeGrafter"/>
</dbReference>
<dbReference type="Pfam" id="PF21214">
    <property type="entry name" value="WHD_2nd_SelB_bact"/>
    <property type="match status" value="1"/>
</dbReference>
<dbReference type="PROSITE" id="PS00301">
    <property type="entry name" value="G_TR_1"/>
    <property type="match status" value="1"/>
</dbReference>
<dbReference type="FunFam" id="3.40.50.300:FF:001064">
    <property type="entry name" value="Selenocysteine-specific translation elongation factor"/>
    <property type="match status" value="1"/>
</dbReference>
<dbReference type="InterPro" id="IPR009000">
    <property type="entry name" value="Transl_B-barrel_sf"/>
</dbReference>
<dbReference type="PANTHER" id="PTHR42854">
    <property type="entry name" value="EUKARYOTIC TRANSLATION INITIATION FACTOR 2 SUBUNIT 3 FAMILY MEMBER"/>
    <property type="match status" value="1"/>
</dbReference>
<dbReference type="Gene3D" id="3.40.50.300">
    <property type="entry name" value="P-loop containing nucleotide triphosphate hydrolases"/>
    <property type="match status" value="1"/>
</dbReference>
<dbReference type="SUPFAM" id="SSF46785">
    <property type="entry name" value="Winged helix' DNA-binding domain"/>
    <property type="match status" value="3"/>
</dbReference>
<keyword evidence="10" id="KW-0251">Elongation factor</keyword>
<dbReference type="InterPro" id="IPR048931">
    <property type="entry name" value="WHD_2nd_SelB_bact"/>
</dbReference>
<dbReference type="CDD" id="cd03696">
    <property type="entry name" value="SelB_II"/>
    <property type="match status" value="1"/>
</dbReference>
<sequence length="615" mass="68522">MIIATAGHVDHGKTTLLQAITGVNADRLPEEKKRGMTIDLGYAYWPQPDGRVLGFIDVPGHEKFLSNMLAGVGGIDHALLVVACDDGVMAQTREHLAILQLTGNPQLTVALTKADRVDATRINEVREAVEATLREYGFTDAALFETVATEGRGIDALRHHLQQLSSREHASHHRFRLAIDRAFTVKGAGLVVTGTALSGEVKVGDTVWLTGINKPMRVRGLHAQNQPVDHAHAGQRIALNIAGDAEKAQLNRGDWLLSEAPPEPSERVIVSLQTHIPLSQWQPLHIHHAASHITGRVSLLENDLAELVFDTPLWLADNDRLVLRDISARETLAGARVVTLNPSRRGKRKPEYLQWLSALAQASNDKAALEVHLERGAVNLTDFAWARQLSNEGLLPLTQQPGFIQAGNNLLNAPVAACWQRKVLNTLATYHEQHQDEPGPGRERLRRMALPMEDDALVLLLIENMRESGVIKSHHGWLHLPDHKAGFTAEQEAIWQKAAPLFGDEPWWVRDLARETNTDEQVMRQVLRHAAQQGIIVAIVKDRYYRNDRIVAFASLIRELDQARGSTCAADFRDRLNVGRKLAIQILEYFNRIGFTRRRGNDHLLRDSLLFPETA</sequence>
<evidence type="ECO:0000256" key="7">
    <source>
        <dbReference type="ARBA" id="ARBA00025526"/>
    </source>
</evidence>
<keyword evidence="6" id="KW-0342">GTP-binding</keyword>
<dbReference type="InterPro" id="IPR015190">
    <property type="entry name" value="Elong_fac_SelB-wing-hlx_typ-2"/>
</dbReference>
<dbReference type="PROSITE" id="PS51722">
    <property type="entry name" value="G_TR_2"/>
    <property type="match status" value="1"/>
</dbReference>
<evidence type="ECO:0000256" key="3">
    <source>
        <dbReference type="ARBA" id="ARBA00022490"/>
    </source>
</evidence>
<dbReference type="GO" id="GO:0016259">
    <property type="term" value="P:selenocysteine metabolic process"/>
    <property type="evidence" value="ECO:0007669"/>
    <property type="project" value="TreeGrafter"/>
</dbReference>
<evidence type="ECO:0000256" key="4">
    <source>
        <dbReference type="ARBA" id="ARBA00022741"/>
    </source>
</evidence>
<dbReference type="InterPro" id="IPR036390">
    <property type="entry name" value="WH_DNA-bd_sf"/>
</dbReference>
<evidence type="ECO:0000256" key="6">
    <source>
        <dbReference type="ARBA" id="ARBA00023134"/>
    </source>
</evidence>
<dbReference type="EMBL" id="JAODZM010000005">
    <property type="protein sequence ID" value="MDH0194952.1"/>
    <property type="molecule type" value="Genomic_DNA"/>
</dbReference>
<comment type="function">
    <text evidence="7">Translation factor necessary for the incorporation of selenocysteine into proteins. It probably replaces EF-Tu for the insertion of selenocysteine directed by the UGA codon. SelB binds GTP and GDP.</text>
</comment>
<dbReference type="InterPro" id="IPR031157">
    <property type="entry name" value="G_TR_CS"/>
</dbReference>
<keyword evidence="3" id="KW-0963">Cytoplasm</keyword>
<dbReference type="SUPFAM" id="SSF50447">
    <property type="entry name" value="Translation proteins"/>
    <property type="match status" value="1"/>
</dbReference>
<dbReference type="InterPro" id="IPR036388">
    <property type="entry name" value="WH-like_DNA-bd_sf"/>
</dbReference>
<dbReference type="PANTHER" id="PTHR42854:SF3">
    <property type="entry name" value="EUKARYOTIC TRANSLATION INITIATION FACTOR 2 SUBUNIT 3-RELATED"/>
    <property type="match status" value="1"/>
</dbReference>
<accession>A0AAW6S2X2</accession>
<dbReference type="PRINTS" id="PR00315">
    <property type="entry name" value="ELONGATNFCT"/>
</dbReference>
<dbReference type="Pfam" id="PF09106">
    <property type="entry name" value="WHD_2nd_SelB"/>
    <property type="match status" value="1"/>
</dbReference>
<dbReference type="InterPro" id="IPR048649">
    <property type="entry name" value="WHD_1st_3rd_SelB"/>
</dbReference>
<dbReference type="GO" id="GO:0001514">
    <property type="term" value="P:selenocysteine incorporation"/>
    <property type="evidence" value="ECO:0007669"/>
    <property type="project" value="InterPro"/>
</dbReference>
<dbReference type="Proteomes" id="UP001158360">
    <property type="component" value="Unassembled WGS sequence"/>
</dbReference>
<dbReference type="Pfam" id="PF03144">
    <property type="entry name" value="GTP_EFTU_D2"/>
    <property type="match status" value="1"/>
</dbReference>
<evidence type="ECO:0000259" key="9">
    <source>
        <dbReference type="PROSITE" id="PS51722"/>
    </source>
</evidence>
<dbReference type="InterPro" id="IPR015191">
    <property type="entry name" value="SelB_WHD4"/>
</dbReference>
<comment type="subcellular location">
    <subcellularLocation>
        <location evidence="1">Cytoplasm</location>
    </subcellularLocation>
</comment>
<protein>
    <recommendedName>
        <fullName evidence="2">Selenocysteine-specific elongation factor</fullName>
    </recommendedName>
    <alternativeName>
        <fullName evidence="8">SelB translation factor</fullName>
    </alternativeName>
</protein>
<dbReference type="NCBIfam" id="TIGR00475">
    <property type="entry name" value="selB"/>
    <property type="match status" value="1"/>
</dbReference>
<dbReference type="GO" id="GO:0000049">
    <property type="term" value="F:tRNA binding"/>
    <property type="evidence" value="ECO:0007669"/>
    <property type="project" value="TreeGrafter"/>
</dbReference>
<dbReference type="Pfam" id="PF25461">
    <property type="entry name" value="Beta-barrel_SelB"/>
    <property type="match status" value="1"/>
</dbReference>
<evidence type="ECO:0000313" key="10">
    <source>
        <dbReference type="EMBL" id="MDH0194952.1"/>
    </source>
</evidence>
<dbReference type="InterPro" id="IPR009001">
    <property type="entry name" value="Transl_elong_EF1A/Init_IF2_C"/>
</dbReference>
<evidence type="ECO:0000256" key="2">
    <source>
        <dbReference type="ARBA" id="ARBA00015953"/>
    </source>
</evidence>